<reference evidence="1" key="1">
    <citation type="submission" date="2023-06" db="EMBL/GenBank/DDBJ databases">
        <title>Comparative genomics of Bacillaceae isolates and their secondary metabolite potential.</title>
        <authorList>
            <person name="Song L."/>
            <person name="Nielsen L.J."/>
            <person name="Mohite O."/>
            <person name="Xu X."/>
            <person name="Weber T."/>
            <person name="Kovacs A.T."/>
        </authorList>
    </citation>
    <scope>NUCLEOTIDE SEQUENCE</scope>
    <source>
        <strain evidence="1">D8_B_37</strain>
    </source>
</reference>
<evidence type="ECO:0000313" key="1">
    <source>
        <dbReference type="EMBL" id="MDM5452349.1"/>
    </source>
</evidence>
<dbReference type="RefSeq" id="WP_289319840.1">
    <property type="nucleotide sequence ID" value="NZ_JAUCEY010000008.1"/>
</dbReference>
<sequence length="50" mass="5875">MKRSLVHSYWESAINPDVILFVAKWVRQPEVYSYIYAQSGTGTIGRKWQN</sequence>
<protein>
    <submittedName>
        <fullName evidence="1">Uncharacterized protein</fullName>
    </submittedName>
</protein>
<dbReference type="EMBL" id="JAUCEY010000008">
    <property type="protein sequence ID" value="MDM5452349.1"/>
    <property type="molecule type" value="Genomic_DNA"/>
</dbReference>
<gene>
    <name evidence="1" type="ORF">QUF89_09155</name>
</gene>
<comment type="caution">
    <text evidence="1">The sequence shown here is derived from an EMBL/GenBank/DDBJ whole genome shotgun (WGS) entry which is preliminary data.</text>
</comment>
<evidence type="ECO:0000313" key="2">
    <source>
        <dbReference type="Proteomes" id="UP001234602"/>
    </source>
</evidence>
<organism evidence="1 2">
    <name type="scientific">Peribacillus simplex</name>
    <dbReference type="NCBI Taxonomy" id="1478"/>
    <lineage>
        <taxon>Bacteria</taxon>
        <taxon>Bacillati</taxon>
        <taxon>Bacillota</taxon>
        <taxon>Bacilli</taxon>
        <taxon>Bacillales</taxon>
        <taxon>Bacillaceae</taxon>
        <taxon>Peribacillus</taxon>
    </lineage>
</organism>
<name>A0AAW7IFT4_9BACI</name>
<proteinExistence type="predicted"/>
<dbReference type="AlphaFoldDB" id="A0AAW7IFT4"/>
<accession>A0AAW7IFT4</accession>
<dbReference type="Proteomes" id="UP001234602">
    <property type="component" value="Unassembled WGS sequence"/>
</dbReference>